<dbReference type="GO" id="GO:0090263">
    <property type="term" value="P:positive regulation of canonical Wnt signaling pathway"/>
    <property type="evidence" value="ECO:0007669"/>
    <property type="project" value="TreeGrafter"/>
</dbReference>
<feature type="chain" id="PRO_5043702806" description="LY6/PLAUR domain containing 6" evidence="9">
    <location>
        <begin position="24"/>
        <end position="169"/>
    </location>
</feature>
<dbReference type="STRING" id="42514.ENSPNAP00000017341"/>
<evidence type="ECO:0008006" key="12">
    <source>
        <dbReference type="Google" id="ProtNLM"/>
    </source>
</evidence>
<dbReference type="AlphaFoldDB" id="A0A3B4D2N9"/>
<dbReference type="Ensembl" id="ENSPNAT00000038510.2">
    <property type="protein sequence ID" value="ENSPNAP00000017341.2"/>
    <property type="gene ID" value="ENSPNAG00000005251.2"/>
</dbReference>
<evidence type="ECO:0000256" key="9">
    <source>
        <dbReference type="SAM" id="SignalP"/>
    </source>
</evidence>
<evidence type="ECO:0000313" key="11">
    <source>
        <dbReference type="Proteomes" id="UP001501920"/>
    </source>
</evidence>
<keyword evidence="4 9" id="KW-0732">Signal</keyword>
<evidence type="ECO:0000256" key="3">
    <source>
        <dbReference type="ARBA" id="ARBA00022622"/>
    </source>
</evidence>
<protein>
    <recommendedName>
        <fullName evidence="12">LY6/PLAUR domain containing 6</fullName>
    </recommendedName>
</protein>
<sequence>MVVWLSLSWLLLVTLIWLRVVLSRDFTLKDIINLHPSGTTPYPGGFKCFTCEDAEDNYSCNRWAPDQYCPKDTRFCYTRHQMNSGGESMSVTKRCAARDECASTGCVEQGGYMVCISCCEGNICNLPVPWNLTMAVFSTKSLLNQESRVHPSCATSFTKMVLYSTKNIP</sequence>
<keyword evidence="8" id="KW-0449">Lipoprotein</keyword>
<evidence type="ECO:0000256" key="7">
    <source>
        <dbReference type="ARBA" id="ARBA00023180"/>
    </source>
</evidence>
<evidence type="ECO:0000256" key="2">
    <source>
        <dbReference type="ARBA" id="ARBA00022475"/>
    </source>
</evidence>
<dbReference type="GeneTree" id="ENSGT00390000000220"/>
<dbReference type="GO" id="GO:0030550">
    <property type="term" value="F:acetylcholine receptor inhibitor activity"/>
    <property type="evidence" value="ECO:0007669"/>
    <property type="project" value="TreeGrafter"/>
</dbReference>
<evidence type="ECO:0000313" key="10">
    <source>
        <dbReference type="Ensembl" id="ENSPNAP00000017341.2"/>
    </source>
</evidence>
<dbReference type="PANTHER" id="PTHR31171:SF0">
    <property type="entry name" value="LY6_PLAUR DOMAIN-CONTAINING PROTEIN 6"/>
    <property type="match status" value="1"/>
</dbReference>
<keyword evidence="5" id="KW-0472">Membrane</keyword>
<evidence type="ECO:0000256" key="8">
    <source>
        <dbReference type="ARBA" id="ARBA00023288"/>
    </source>
</evidence>
<dbReference type="Pfam" id="PF16975">
    <property type="entry name" value="UPAR_LY6_2"/>
    <property type="match status" value="1"/>
</dbReference>
<comment type="subcellular location">
    <subcellularLocation>
        <location evidence="1">Cell membrane</location>
        <topology evidence="1">Lipid-anchor</topology>
        <topology evidence="1">GPI-anchor</topology>
    </subcellularLocation>
</comment>
<dbReference type="OMA" id="NRWAPDT"/>
<name>A0A3B4D2N9_PYGNA</name>
<dbReference type="GO" id="GO:0098552">
    <property type="term" value="C:side of membrane"/>
    <property type="evidence" value="ECO:0007669"/>
    <property type="project" value="UniProtKB-KW"/>
</dbReference>
<evidence type="ECO:0000256" key="1">
    <source>
        <dbReference type="ARBA" id="ARBA00004609"/>
    </source>
</evidence>
<dbReference type="SUPFAM" id="SSF57302">
    <property type="entry name" value="Snake toxin-like"/>
    <property type="match status" value="1"/>
</dbReference>
<dbReference type="InterPro" id="IPR039457">
    <property type="entry name" value="LYPD6-like"/>
</dbReference>
<dbReference type="Proteomes" id="UP001501920">
    <property type="component" value="Chromosome 30"/>
</dbReference>
<dbReference type="InterPro" id="IPR045860">
    <property type="entry name" value="Snake_toxin-like_sf"/>
</dbReference>
<reference evidence="10" key="3">
    <citation type="submission" date="2025-09" db="UniProtKB">
        <authorList>
            <consortium name="Ensembl"/>
        </authorList>
    </citation>
    <scope>IDENTIFICATION</scope>
</reference>
<keyword evidence="11" id="KW-1185">Reference proteome</keyword>
<proteinExistence type="predicted"/>
<dbReference type="GO" id="GO:0005886">
    <property type="term" value="C:plasma membrane"/>
    <property type="evidence" value="ECO:0007669"/>
    <property type="project" value="UniProtKB-SubCell"/>
</dbReference>
<keyword evidence="6" id="KW-1015">Disulfide bond</keyword>
<evidence type="ECO:0000256" key="5">
    <source>
        <dbReference type="ARBA" id="ARBA00023136"/>
    </source>
</evidence>
<keyword evidence="2" id="KW-1003">Cell membrane</keyword>
<reference evidence="10" key="2">
    <citation type="submission" date="2025-08" db="UniProtKB">
        <authorList>
            <consortium name="Ensembl"/>
        </authorList>
    </citation>
    <scope>IDENTIFICATION</scope>
</reference>
<reference evidence="10 11" key="1">
    <citation type="submission" date="2020-10" db="EMBL/GenBank/DDBJ databases">
        <title>Pygocentrus nattereri (red-bellied piranha) genome, fPygNat1, primary haplotype.</title>
        <authorList>
            <person name="Myers G."/>
            <person name="Meyer A."/>
            <person name="Karagic N."/>
            <person name="Pippel M."/>
            <person name="Winkler S."/>
            <person name="Tracey A."/>
            <person name="Wood J."/>
            <person name="Formenti G."/>
            <person name="Howe K."/>
            <person name="Fedrigo O."/>
            <person name="Jarvis E.D."/>
        </authorList>
    </citation>
    <scope>NUCLEOTIDE SEQUENCE [LARGE SCALE GENOMIC DNA]</scope>
</reference>
<dbReference type="PANTHER" id="PTHR31171">
    <property type="entry name" value="LY6/PLAUR DOMAIN-CONTAINING PROTEIN 6"/>
    <property type="match status" value="1"/>
</dbReference>
<evidence type="ECO:0000256" key="6">
    <source>
        <dbReference type="ARBA" id="ARBA00023157"/>
    </source>
</evidence>
<keyword evidence="3" id="KW-0336">GPI-anchor</keyword>
<keyword evidence="7" id="KW-0325">Glycoprotein</keyword>
<organism evidence="10 11">
    <name type="scientific">Pygocentrus nattereri</name>
    <name type="common">Red-bellied piranha</name>
    <dbReference type="NCBI Taxonomy" id="42514"/>
    <lineage>
        <taxon>Eukaryota</taxon>
        <taxon>Metazoa</taxon>
        <taxon>Chordata</taxon>
        <taxon>Craniata</taxon>
        <taxon>Vertebrata</taxon>
        <taxon>Euteleostomi</taxon>
        <taxon>Actinopterygii</taxon>
        <taxon>Neopterygii</taxon>
        <taxon>Teleostei</taxon>
        <taxon>Ostariophysi</taxon>
        <taxon>Characiformes</taxon>
        <taxon>Characoidei</taxon>
        <taxon>Pygocentrus</taxon>
    </lineage>
</organism>
<accession>A0A3B4D2N9</accession>
<evidence type="ECO:0000256" key="4">
    <source>
        <dbReference type="ARBA" id="ARBA00022729"/>
    </source>
</evidence>
<dbReference type="Gene3D" id="2.10.60.10">
    <property type="entry name" value="CD59"/>
    <property type="match status" value="1"/>
</dbReference>
<feature type="signal peptide" evidence="9">
    <location>
        <begin position="1"/>
        <end position="23"/>
    </location>
</feature>